<comment type="similarity">
    <text evidence="1">Belongs to the NADH:flavin oxidoreductase/NADH oxidase family.</text>
</comment>
<dbReference type="PANTHER" id="PTHR43656:SF2">
    <property type="entry name" value="BINDING OXIDOREDUCTASE, PUTATIVE (AFU_ORTHOLOGUE AFUA_2G08260)-RELATED"/>
    <property type="match status" value="1"/>
</dbReference>
<dbReference type="OrthoDB" id="1663137at2759"/>
<evidence type="ECO:0000256" key="4">
    <source>
        <dbReference type="ARBA" id="ARBA00023002"/>
    </source>
</evidence>
<dbReference type="PANTHER" id="PTHR43656">
    <property type="entry name" value="BINDING OXIDOREDUCTASE, PUTATIVE (AFU_ORTHOLOGUE AFUA_2G08260)-RELATED"/>
    <property type="match status" value="1"/>
</dbReference>
<dbReference type="SUPFAM" id="SSF51395">
    <property type="entry name" value="FMN-linked oxidoreductases"/>
    <property type="match status" value="1"/>
</dbReference>
<sequence>MAFNPIPLPNGSTIKNRIVKAAMEESMADVEHHCQPSEAMVKLYDAWGAGGSGLILSGHVMIDPLAMALAGDTLLAEDAGPQDDQVWRRLITKTKAHGAQFWLQINHPGRQVKKQAGIEAYGPSDVQVKMGRLSALFGKPIAMSEEKIQDIIHRFAYAARKAEELGADGVEVHAAHGYLISAFLSPLANVRTDRWGGSRENRARLLFDVLKAVRANVSPAFGVAVKINSSDFQKGGFDSEDLLWIVEQLNTMHIDFIEISGGNYESPAMAGSHMVMDEKTTQSSTTIREMYFFEAAKQVEQVATMPVVVTGGIRKRATLDAVVTSSDRLLAGVGTAIGLIPDLPNRWQRGEDPSPSTSPTWVLPKMLVSIASIAAVHWNMAATGGQGRGWQGVWPLIAFGWDQIRDAKQTKQYQRWAKGLVETRAKL</sequence>
<evidence type="ECO:0000256" key="3">
    <source>
        <dbReference type="ARBA" id="ARBA00022643"/>
    </source>
</evidence>
<dbReference type="Gene3D" id="3.20.20.70">
    <property type="entry name" value="Aldolase class I"/>
    <property type="match status" value="1"/>
</dbReference>
<organism evidence="6 7">
    <name type="scientific">Cryoendolithus antarcticus</name>
    <dbReference type="NCBI Taxonomy" id="1507870"/>
    <lineage>
        <taxon>Eukaryota</taxon>
        <taxon>Fungi</taxon>
        <taxon>Dikarya</taxon>
        <taxon>Ascomycota</taxon>
        <taxon>Pezizomycotina</taxon>
        <taxon>Dothideomycetes</taxon>
        <taxon>Dothideomycetidae</taxon>
        <taxon>Cladosporiales</taxon>
        <taxon>Cladosporiaceae</taxon>
        <taxon>Cryoendolithus</taxon>
    </lineage>
</organism>
<reference evidence="7" key="1">
    <citation type="submission" date="2017-03" db="EMBL/GenBank/DDBJ databases">
        <title>Genomes of endolithic fungi from Antarctica.</title>
        <authorList>
            <person name="Coleine C."/>
            <person name="Masonjones S."/>
            <person name="Stajich J.E."/>
        </authorList>
    </citation>
    <scope>NUCLEOTIDE SEQUENCE [LARGE SCALE GENOMIC DNA]</scope>
    <source>
        <strain evidence="7">CCFEE 5527</strain>
    </source>
</reference>
<dbReference type="STRING" id="1507870.A0A1V8SIH0"/>
<evidence type="ECO:0000256" key="1">
    <source>
        <dbReference type="ARBA" id="ARBA00005979"/>
    </source>
</evidence>
<dbReference type="Pfam" id="PF00724">
    <property type="entry name" value="Oxidored_FMN"/>
    <property type="match status" value="1"/>
</dbReference>
<dbReference type="AlphaFoldDB" id="A0A1V8SIH0"/>
<accession>A0A1V8SIH0</accession>
<proteinExistence type="inferred from homology"/>
<dbReference type="InParanoid" id="A0A1V8SIH0"/>
<evidence type="ECO:0000259" key="5">
    <source>
        <dbReference type="Pfam" id="PF00724"/>
    </source>
</evidence>
<dbReference type="GO" id="GO:0010181">
    <property type="term" value="F:FMN binding"/>
    <property type="evidence" value="ECO:0007669"/>
    <property type="project" value="InterPro"/>
</dbReference>
<dbReference type="GO" id="GO:0016491">
    <property type="term" value="F:oxidoreductase activity"/>
    <property type="evidence" value="ECO:0007669"/>
    <property type="project" value="UniProtKB-KW"/>
</dbReference>
<dbReference type="Proteomes" id="UP000192596">
    <property type="component" value="Unassembled WGS sequence"/>
</dbReference>
<keyword evidence="3" id="KW-0288">FMN</keyword>
<dbReference type="InterPro" id="IPR001155">
    <property type="entry name" value="OxRdtase_FMN_N"/>
</dbReference>
<keyword evidence="7" id="KW-1185">Reference proteome</keyword>
<dbReference type="InterPro" id="IPR051799">
    <property type="entry name" value="NADH_flavin_oxidoreductase"/>
</dbReference>
<evidence type="ECO:0000313" key="6">
    <source>
        <dbReference type="EMBL" id="OQN98954.1"/>
    </source>
</evidence>
<dbReference type="EMBL" id="NAJO01000042">
    <property type="protein sequence ID" value="OQN98954.1"/>
    <property type="molecule type" value="Genomic_DNA"/>
</dbReference>
<protein>
    <recommendedName>
        <fullName evidence="5">NADH:flavin oxidoreductase/NADH oxidase N-terminal domain-containing protein</fullName>
    </recommendedName>
</protein>
<name>A0A1V8SIH0_9PEZI</name>
<comment type="caution">
    <text evidence="6">The sequence shown here is derived from an EMBL/GenBank/DDBJ whole genome shotgun (WGS) entry which is preliminary data.</text>
</comment>
<dbReference type="InterPro" id="IPR013785">
    <property type="entry name" value="Aldolase_TIM"/>
</dbReference>
<keyword evidence="2" id="KW-0285">Flavoprotein</keyword>
<evidence type="ECO:0000313" key="7">
    <source>
        <dbReference type="Proteomes" id="UP000192596"/>
    </source>
</evidence>
<feature type="domain" description="NADH:flavin oxidoreductase/NADH oxidase N-terminal" evidence="5">
    <location>
        <begin position="3"/>
        <end position="350"/>
    </location>
</feature>
<gene>
    <name evidence="6" type="ORF">B0A48_14814</name>
</gene>
<evidence type="ECO:0000256" key="2">
    <source>
        <dbReference type="ARBA" id="ARBA00022630"/>
    </source>
</evidence>
<keyword evidence="4" id="KW-0560">Oxidoreductase</keyword>